<dbReference type="InterPro" id="IPR000587">
    <property type="entry name" value="Creatinase_N"/>
</dbReference>
<dbReference type="Proteomes" id="UP000199589">
    <property type="component" value="Unassembled WGS sequence"/>
</dbReference>
<dbReference type="Gene3D" id="3.90.230.10">
    <property type="entry name" value="Creatinase/methionine aminopeptidase superfamily"/>
    <property type="match status" value="1"/>
</dbReference>
<dbReference type="OrthoDB" id="9778159at2"/>
<accession>A0A1I3YHS2</accession>
<dbReference type="InterPro" id="IPR029149">
    <property type="entry name" value="Creatin/AminoP/Spt16_N"/>
</dbReference>
<organism evidence="3 4">
    <name type="scientific">Marinilactibacillus piezotolerans</name>
    <dbReference type="NCBI Taxonomy" id="258723"/>
    <lineage>
        <taxon>Bacteria</taxon>
        <taxon>Bacillati</taxon>
        <taxon>Bacillota</taxon>
        <taxon>Bacilli</taxon>
        <taxon>Lactobacillales</taxon>
        <taxon>Carnobacteriaceae</taxon>
        <taxon>Marinilactibacillus</taxon>
    </lineage>
</organism>
<feature type="domain" description="Peptidase M24" evidence="1">
    <location>
        <begin position="206"/>
        <end position="379"/>
    </location>
</feature>
<dbReference type="SUPFAM" id="SSF55920">
    <property type="entry name" value="Creatinase/aminopeptidase"/>
    <property type="match status" value="1"/>
</dbReference>
<keyword evidence="4" id="KW-1185">Reference proteome</keyword>
<dbReference type="SUPFAM" id="SSF53092">
    <property type="entry name" value="Creatinase/prolidase N-terminal domain"/>
    <property type="match status" value="1"/>
</dbReference>
<dbReference type="InterPro" id="IPR000994">
    <property type="entry name" value="Pept_M24"/>
</dbReference>
<keyword evidence="3" id="KW-0378">Hydrolase</keyword>
<dbReference type="Pfam" id="PF00557">
    <property type="entry name" value="Peptidase_M24"/>
    <property type="match status" value="1"/>
</dbReference>
<gene>
    <name evidence="3" type="ORF">SAMN04488569_10227</name>
</gene>
<name>A0A1I3YHS2_9LACT</name>
<evidence type="ECO:0000259" key="1">
    <source>
        <dbReference type="Pfam" id="PF00557"/>
    </source>
</evidence>
<dbReference type="InterPro" id="IPR036005">
    <property type="entry name" value="Creatinase/aminopeptidase-like"/>
</dbReference>
<dbReference type="EMBL" id="FOSJ01000022">
    <property type="protein sequence ID" value="SFK30821.1"/>
    <property type="molecule type" value="Genomic_DNA"/>
</dbReference>
<evidence type="ECO:0000313" key="3">
    <source>
        <dbReference type="EMBL" id="SFK30821.1"/>
    </source>
</evidence>
<dbReference type="GO" id="GO:0004177">
    <property type="term" value="F:aminopeptidase activity"/>
    <property type="evidence" value="ECO:0007669"/>
    <property type="project" value="UniProtKB-KW"/>
</dbReference>
<protein>
    <submittedName>
        <fullName evidence="3">Xaa-Pro aminopeptidase</fullName>
    </submittedName>
</protein>
<dbReference type="Pfam" id="PF01321">
    <property type="entry name" value="Creatinase_N"/>
    <property type="match status" value="1"/>
</dbReference>
<sequence>MNYKEKQVELSTIPAPEQEQQLSPVLLSDETMKQRCEKVLKEMKKQGFSTIVIYEDLEHGSNFEYLTGFLTRFEEALLILHEDGTVYYVLGNENLKLAKHTRLKGEVIHCPYFSLPNQPMYDAENFEEILVNDLFNKERKTGLVGWKLFTGRDNKLFDLPYYIVETIKQHVGSENLVNATSLFIGDNGVRTTNNINEIAHYEFGAALASAQMLETLDSLEVGKTEMELGHTLTSSGQPNNVVTIAATGKRFEQANLYPTDKVVSLGDTLSLTVGYKGGLQSRSAFVANDRADLPTNQQVYLEKVVFPYFKAVTAWLENVHIGMKGNELYQLIEEVLPKNQYGWHLNPGHYVADEEWMASPIYPNSEVVLKSGMMFQVDIIPSIEGMPGASAEGGIVLADQQLKTDMKDNYPKMWTRFEKRRKYVTEILGIELNEDILLMGNATPYLRPYLLDKKSAVRIKK</sequence>
<dbReference type="CDD" id="cd01066">
    <property type="entry name" value="APP_MetAP"/>
    <property type="match status" value="1"/>
</dbReference>
<feature type="domain" description="Creatinase N-terminal" evidence="2">
    <location>
        <begin position="35"/>
        <end position="181"/>
    </location>
</feature>
<evidence type="ECO:0000313" key="4">
    <source>
        <dbReference type="Proteomes" id="UP000199589"/>
    </source>
</evidence>
<proteinExistence type="predicted"/>
<dbReference type="Gene3D" id="3.40.350.10">
    <property type="entry name" value="Creatinase/prolidase N-terminal domain"/>
    <property type="match status" value="1"/>
</dbReference>
<keyword evidence="3" id="KW-0031">Aminopeptidase</keyword>
<reference evidence="4" key="1">
    <citation type="submission" date="2016-10" db="EMBL/GenBank/DDBJ databases">
        <authorList>
            <person name="Varghese N."/>
            <person name="Submissions S."/>
        </authorList>
    </citation>
    <scope>NUCLEOTIDE SEQUENCE [LARGE SCALE GENOMIC DNA]</scope>
    <source>
        <strain evidence="4">DSM 16108</strain>
    </source>
</reference>
<dbReference type="RefSeq" id="WP_091897514.1">
    <property type="nucleotide sequence ID" value="NZ_FOSJ01000022.1"/>
</dbReference>
<evidence type="ECO:0000259" key="2">
    <source>
        <dbReference type="Pfam" id="PF01321"/>
    </source>
</evidence>
<dbReference type="AlphaFoldDB" id="A0A1I3YHS2"/>
<keyword evidence="3" id="KW-0645">Protease</keyword>